<evidence type="ECO:0000256" key="5">
    <source>
        <dbReference type="SAM" id="MobiDB-lite"/>
    </source>
</evidence>
<dbReference type="EMBL" id="JAOAOG010000136">
    <property type="protein sequence ID" value="KAJ6246221.1"/>
    <property type="molecule type" value="Genomic_DNA"/>
</dbReference>
<feature type="domain" description="Cyclin-like" evidence="6">
    <location>
        <begin position="342"/>
        <end position="430"/>
    </location>
</feature>
<keyword evidence="1" id="KW-0132">Cell division</keyword>
<feature type="compositionally biased region" description="Polar residues" evidence="5">
    <location>
        <begin position="27"/>
        <end position="36"/>
    </location>
</feature>
<dbReference type="PIRSF" id="PIRSF001771">
    <property type="entry name" value="Cyclin_A_B_D_E"/>
    <property type="match status" value="1"/>
</dbReference>
<reference evidence="8" key="1">
    <citation type="submission" date="2022-08" db="EMBL/GenBank/DDBJ databases">
        <title>Novel sulfate-reducing endosymbionts in the free-living metamonad Anaeramoeba.</title>
        <authorList>
            <person name="Jerlstrom-Hultqvist J."/>
            <person name="Cepicka I."/>
            <person name="Gallot-Lavallee L."/>
            <person name="Salas-Leiva D."/>
            <person name="Curtis B.A."/>
            <person name="Zahonova K."/>
            <person name="Pipaliya S."/>
            <person name="Dacks J."/>
            <person name="Roger A.J."/>
        </authorList>
    </citation>
    <scope>NUCLEOTIDE SEQUENCE</scope>
    <source>
        <strain evidence="8">Schooner1</strain>
    </source>
</reference>
<dbReference type="PANTHER" id="PTHR10177">
    <property type="entry name" value="CYCLINS"/>
    <property type="match status" value="1"/>
</dbReference>
<dbReference type="SMART" id="SM00385">
    <property type="entry name" value="CYCLIN"/>
    <property type="match status" value="2"/>
</dbReference>
<protein>
    <submittedName>
        <fullName evidence="8">Cyclin-a2-4</fullName>
    </submittedName>
</protein>
<keyword evidence="2 4" id="KW-0195">Cyclin</keyword>
<dbReference type="InterPro" id="IPR046965">
    <property type="entry name" value="Cyclin_A/B-like"/>
</dbReference>
<comment type="caution">
    <text evidence="8">The sequence shown here is derived from an EMBL/GenBank/DDBJ whole genome shotgun (WGS) entry which is preliminary data.</text>
</comment>
<evidence type="ECO:0000256" key="3">
    <source>
        <dbReference type="ARBA" id="ARBA00023306"/>
    </source>
</evidence>
<feature type="compositionally biased region" description="Basic residues" evidence="5">
    <location>
        <begin position="62"/>
        <end position="93"/>
    </location>
</feature>
<evidence type="ECO:0000256" key="1">
    <source>
        <dbReference type="ARBA" id="ARBA00022618"/>
    </source>
</evidence>
<dbReference type="SMART" id="SM01332">
    <property type="entry name" value="Cyclin_C"/>
    <property type="match status" value="1"/>
</dbReference>
<dbReference type="SUPFAM" id="SSF47954">
    <property type="entry name" value="Cyclin-like"/>
    <property type="match status" value="2"/>
</dbReference>
<dbReference type="InterPro" id="IPR036915">
    <property type="entry name" value="Cyclin-like_sf"/>
</dbReference>
<gene>
    <name evidence="8" type="ORF">M0813_19359</name>
</gene>
<dbReference type="Pfam" id="PF00134">
    <property type="entry name" value="Cyclin_N"/>
    <property type="match status" value="1"/>
</dbReference>
<feature type="compositionally biased region" description="Basic residues" evidence="5">
    <location>
        <begin position="1"/>
        <end position="10"/>
    </location>
</feature>
<feature type="compositionally biased region" description="Basic residues" evidence="5">
    <location>
        <begin position="124"/>
        <end position="162"/>
    </location>
</feature>
<comment type="similarity">
    <text evidence="4">Belongs to the cyclin family.</text>
</comment>
<dbReference type="Pfam" id="PF02984">
    <property type="entry name" value="Cyclin_C"/>
    <property type="match status" value="1"/>
</dbReference>
<sequence length="465" mass="55086">MFSRSKKTSNHKGGENKENKDDFKQKQIPNLKNNNKLPRFKKALRNISNFPSRFRNNNQKNNGKKQKRSLGFFKKKKKIQLKNNPLHKKRQKRHEASSKNSMGRPNKTHSEKIPQQKENEKNFRNKKKTEKLNKGHKREVKKTGKNSRKTTKTRKPRKKKKNTKEQKRDHKEKKEGQDQKEKKDKEKGKILDIDLNHQDDLLFVTEYSKEIFENKRKNETKHLPSPTYLEDQRGIKPLHRKILVNWLGCVCQELNLHSETLHLSINYFDRFLSKQQCQSKYLQLVAISCLFIASKYEEIYPPELEDLSALTKYGCTPDQILKCETMILNCLRFQCTVVTSKQLLRWYIRAASASIRLMFTANYLLELQILDYDFLQFKPSMVAASCVAAARWILYCQCTNGEKHWWCETMEHYTGYKDSDLKKCISMLIQAYKDAPEAEYTSTYEKYAIEQLRNVSEYQIKDTFN</sequence>
<evidence type="ECO:0000313" key="8">
    <source>
        <dbReference type="EMBL" id="KAJ6246221.1"/>
    </source>
</evidence>
<proteinExistence type="inferred from homology"/>
<keyword evidence="3" id="KW-0131">Cell cycle</keyword>
<dbReference type="InterPro" id="IPR004367">
    <property type="entry name" value="Cyclin_C-dom"/>
</dbReference>
<evidence type="ECO:0000313" key="9">
    <source>
        <dbReference type="Proteomes" id="UP001150062"/>
    </source>
</evidence>
<dbReference type="InterPro" id="IPR013763">
    <property type="entry name" value="Cyclin-like_dom"/>
</dbReference>
<evidence type="ECO:0000256" key="2">
    <source>
        <dbReference type="ARBA" id="ARBA00023127"/>
    </source>
</evidence>
<accession>A0ABQ8YNP1</accession>
<name>A0ABQ8YNP1_9EUKA</name>
<dbReference type="Gene3D" id="1.10.472.10">
    <property type="entry name" value="Cyclin-like"/>
    <property type="match status" value="2"/>
</dbReference>
<evidence type="ECO:0000259" key="7">
    <source>
        <dbReference type="SMART" id="SM01332"/>
    </source>
</evidence>
<evidence type="ECO:0000256" key="4">
    <source>
        <dbReference type="RuleBase" id="RU000383"/>
    </source>
</evidence>
<dbReference type="InterPro" id="IPR048258">
    <property type="entry name" value="Cyclins_cyclin-box"/>
</dbReference>
<dbReference type="PROSITE" id="PS00292">
    <property type="entry name" value="CYCLINS"/>
    <property type="match status" value="1"/>
</dbReference>
<feature type="domain" description="Cyclin C-terminal" evidence="7">
    <location>
        <begin position="338"/>
        <end position="461"/>
    </location>
</feature>
<feature type="compositionally biased region" description="Basic and acidic residues" evidence="5">
    <location>
        <begin position="108"/>
        <end position="123"/>
    </location>
</feature>
<organism evidence="8 9">
    <name type="scientific">Anaeramoeba flamelloides</name>
    <dbReference type="NCBI Taxonomy" id="1746091"/>
    <lineage>
        <taxon>Eukaryota</taxon>
        <taxon>Metamonada</taxon>
        <taxon>Anaeramoebidae</taxon>
        <taxon>Anaeramoeba</taxon>
    </lineage>
</organism>
<evidence type="ECO:0000259" key="6">
    <source>
        <dbReference type="SMART" id="SM00385"/>
    </source>
</evidence>
<feature type="compositionally biased region" description="Polar residues" evidence="5">
    <location>
        <begin position="46"/>
        <end position="55"/>
    </location>
</feature>
<feature type="compositionally biased region" description="Basic and acidic residues" evidence="5">
    <location>
        <begin position="12"/>
        <end position="25"/>
    </location>
</feature>
<keyword evidence="9" id="KW-1185">Reference proteome</keyword>
<dbReference type="Proteomes" id="UP001150062">
    <property type="component" value="Unassembled WGS sequence"/>
</dbReference>
<dbReference type="InterPro" id="IPR039361">
    <property type="entry name" value="Cyclin"/>
</dbReference>
<feature type="domain" description="Cyclin-like" evidence="6">
    <location>
        <begin position="245"/>
        <end position="329"/>
    </location>
</feature>
<dbReference type="InterPro" id="IPR006671">
    <property type="entry name" value="Cyclin_N"/>
</dbReference>
<feature type="compositionally biased region" description="Basic and acidic residues" evidence="5">
    <location>
        <begin position="163"/>
        <end position="186"/>
    </location>
</feature>
<feature type="region of interest" description="Disordered" evidence="5">
    <location>
        <begin position="1"/>
        <end position="186"/>
    </location>
</feature>